<feature type="region of interest" description="Disordered" evidence="1">
    <location>
        <begin position="55"/>
        <end position="106"/>
    </location>
</feature>
<dbReference type="RefSeq" id="WP_283767517.1">
    <property type="nucleotide sequence ID" value="NZ_JAQOSO010000079.1"/>
</dbReference>
<evidence type="ECO:0000313" key="3">
    <source>
        <dbReference type="Proteomes" id="UP001235849"/>
    </source>
</evidence>
<accession>A0ABT7B7R8</accession>
<evidence type="ECO:0000256" key="1">
    <source>
        <dbReference type="SAM" id="MobiDB-lite"/>
    </source>
</evidence>
<protein>
    <submittedName>
        <fullName evidence="2">Uncharacterized protein</fullName>
    </submittedName>
</protein>
<comment type="caution">
    <text evidence="2">The sequence shown here is derived from an EMBL/GenBank/DDBJ whole genome shotgun (WGS) entry which is preliminary data.</text>
</comment>
<reference evidence="2 3" key="1">
    <citation type="submission" date="2023-01" db="EMBL/GenBank/DDBJ databases">
        <title>Novel diversity within Roseofilum (Cyanobacteria; Desertifilaceae) from marine benthic mats with descriptions of four novel species.</title>
        <authorList>
            <person name="Wang Y."/>
            <person name="Berthold D.E."/>
            <person name="Hu J."/>
            <person name="Lefler F.W."/>
            <person name="Laughinghouse H.D. IV."/>
        </authorList>
    </citation>
    <scope>NUCLEOTIDE SEQUENCE [LARGE SCALE GENOMIC DNA]</scope>
    <source>
        <strain evidence="2 3">BLCC-M114</strain>
    </source>
</reference>
<organism evidence="2 3">
    <name type="scientific">Roseofilum capinflatum BLCC-M114</name>
    <dbReference type="NCBI Taxonomy" id="3022440"/>
    <lineage>
        <taxon>Bacteria</taxon>
        <taxon>Bacillati</taxon>
        <taxon>Cyanobacteriota</taxon>
        <taxon>Cyanophyceae</taxon>
        <taxon>Desertifilales</taxon>
        <taxon>Desertifilaceae</taxon>
        <taxon>Roseofilum</taxon>
        <taxon>Roseofilum capinflatum</taxon>
    </lineage>
</organism>
<name>A0ABT7B7R8_9CYAN</name>
<dbReference type="EMBL" id="JAQOSO010000079">
    <property type="protein sequence ID" value="MDJ1175209.1"/>
    <property type="molecule type" value="Genomic_DNA"/>
</dbReference>
<proteinExistence type="predicted"/>
<sequence length="147" mass="16909">MNSQEAKILRASLYALAKAKSPIPAQLIDEFRSLAQKLPDEDEILKFEEHLSSNSLLSEDYEEGMQKQQKEEVIPRTETEKNKHRPPPSQSQGRSSAGESLELENLCAPIQQTPNLTDTFKQKFAESDPEKSIKQKRPDYYLYLLYH</sequence>
<gene>
    <name evidence="2" type="ORF">PMG25_14010</name>
</gene>
<feature type="compositionally biased region" description="Basic and acidic residues" evidence="1">
    <location>
        <begin position="64"/>
        <end position="81"/>
    </location>
</feature>
<evidence type="ECO:0000313" key="2">
    <source>
        <dbReference type="EMBL" id="MDJ1175209.1"/>
    </source>
</evidence>
<keyword evidence="3" id="KW-1185">Reference proteome</keyword>
<dbReference type="Proteomes" id="UP001235849">
    <property type="component" value="Unassembled WGS sequence"/>
</dbReference>